<feature type="compositionally biased region" description="Low complexity" evidence="1">
    <location>
        <begin position="270"/>
        <end position="280"/>
    </location>
</feature>
<keyword evidence="3" id="KW-1185">Reference proteome</keyword>
<dbReference type="Proteomes" id="UP000799766">
    <property type="component" value="Unassembled WGS sequence"/>
</dbReference>
<reference evidence="2" key="1">
    <citation type="journal article" date="2020" name="Stud. Mycol.">
        <title>101 Dothideomycetes genomes: a test case for predicting lifestyles and emergence of pathogens.</title>
        <authorList>
            <person name="Haridas S."/>
            <person name="Albert R."/>
            <person name="Binder M."/>
            <person name="Bloem J."/>
            <person name="Labutti K."/>
            <person name="Salamov A."/>
            <person name="Andreopoulos B."/>
            <person name="Baker S."/>
            <person name="Barry K."/>
            <person name="Bills G."/>
            <person name="Bluhm B."/>
            <person name="Cannon C."/>
            <person name="Castanera R."/>
            <person name="Culley D."/>
            <person name="Daum C."/>
            <person name="Ezra D."/>
            <person name="Gonzalez J."/>
            <person name="Henrissat B."/>
            <person name="Kuo A."/>
            <person name="Liang C."/>
            <person name="Lipzen A."/>
            <person name="Lutzoni F."/>
            <person name="Magnuson J."/>
            <person name="Mondo S."/>
            <person name="Nolan M."/>
            <person name="Ohm R."/>
            <person name="Pangilinan J."/>
            <person name="Park H.-J."/>
            <person name="Ramirez L."/>
            <person name="Alfaro M."/>
            <person name="Sun H."/>
            <person name="Tritt A."/>
            <person name="Yoshinaga Y."/>
            <person name="Zwiers L.-H."/>
            <person name="Turgeon B."/>
            <person name="Goodwin S."/>
            <person name="Spatafora J."/>
            <person name="Crous P."/>
            <person name="Grigoriev I."/>
        </authorList>
    </citation>
    <scope>NUCLEOTIDE SEQUENCE</scope>
    <source>
        <strain evidence="2">ATCC 16933</strain>
    </source>
</reference>
<feature type="region of interest" description="Disordered" evidence="1">
    <location>
        <begin position="224"/>
        <end position="386"/>
    </location>
</feature>
<proteinExistence type="predicted"/>
<accession>A0A6A6NW25</accession>
<evidence type="ECO:0000313" key="3">
    <source>
        <dbReference type="Proteomes" id="UP000799766"/>
    </source>
</evidence>
<feature type="region of interest" description="Disordered" evidence="1">
    <location>
        <begin position="113"/>
        <end position="152"/>
    </location>
</feature>
<dbReference type="EMBL" id="MU001685">
    <property type="protein sequence ID" value="KAF2455985.1"/>
    <property type="molecule type" value="Genomic_DNA"/>
</dbReference>
<feature type="compositionally biased region" description="Basic residues" evidence="1">
    <location>
        <begin position="584"/>
        <end position="594"/>
    </location>
</feature>
<feature type="compositionally biased region" description="Basic and acidic residues" evidence="1">
    <location>
        <begin position="251"/>
        <end position="262"/>
    </location>
</feature>
<protein>
    <recommendedName>
        <fullName evidence="4">Erythromycin esterase</fullName>
    </recommendedName>
</protein>
<name>A0A6A6NW25_9PEZI</name>
<dbReference type="AlphaFoldDB" id="A0A6A6NW25"/>
<dbReference type="OrthoDB" id="5204833at2759"/>
<feature type="compositionally biased region" description="Polar residues" evidence="1">
    <location>
        <begin position="330"/>
        <end position="348"/>
    </location>
</feature>
<gene>
    <name evidence="2" type="ORF">BDY21DRAFT_349288</name>
</gene>
<sequence>MAAQRVNAQDDPTELDASKFPVVPTHSPSKKQANSGRKSIAPAVPGAFPDAPGTPTSGKKASHESRAMTTTTPKNKSPIKPSGFEMHPAHHQKSTTKPYEEARWLGFMEKGARTEPIKGPDKTAVGQPTPTKVGVTRKIDDGPPSPGFSFTFKRPSLELSSEAQKMMAETRQQAEKIHAHLAEEEANRPAPLMAARKIATPKGRFSDIHKAEFEKMKSIANHPSSFRAKAAQAKASLVVPPRTSSLKRTQSKAELDKPDHVAKKNTRQEPPSSTAPSTTPNKRVKHKAEDDAATTRQASSESDKVPTTPRAGHEDRNNSGIPRIAASKLMTPTKSSLARSHSTKTLKTSKIPAFVRSPSLKNLRRLSPNRSTPALTETPAQPATPKLSVKSILRTPQRLYSDDPTKLAAGTHLPRPTFSFNAPTPIAPATAPVCKHVGFTPSTEDLIQAQENRPATPSPIKYREREAFSVEHPGAVKYPELPTDEDTPSAKASSGHRRFTLDKTPGDFTFRSDKPMSFSPGIANTIRKVRSSLAEASPKKRKVEGMQDIGEEDDKENNDTGPTRAERPSKKAKMAGPVETPHKAASKTPHKGKRPGLLSRTRLNMLATPKKRAT</sequence>
<feature type="region of interest" description="Disordered" evidence="1">
    <location>
        <begin position="476"/>
        <end position="614"/>
    </location>
</feature>
<evidence type="ECO:0008006" key="4">
    <source>
        <dbReference type="Google" id="ProtNLM"/>
    </source>
</evidence>
<feature type="compositionally biased region" description="Polar residues" evidence="1">
    <location>
        <begin position="368"/>
        <end position="381"/>
    </location>
</feature>
<feature type="compositionally biased region" description="Basic and acidic residues" evidence="1">
    <location>
        <begin position="499"/>
        <end position="514"/>
    </location>
</feature>
<feature type="region of interest" description="Disordered" evidence="1">
    <location>
        <begin position="1"/>
        <end position="100"/>
    </location>
</feature>
<organism evidence="2 3">
    <name type="scientific">Lineolata rhizophorae</name>
    <dbReference type="NCBI Taxonomy" id="578093"/>
    <lineage>
        <taxon>Eukaryota</taxon>
        <taxon>Fungi</taxon>
        <taxon>Dikarya</taxon>
        <taxon>Ascomycota</taxon>
        <taxon>Pezizomycotina</taxon>
        <taxon>Dothideomycetes</taxon>
        <taxon>Dothideomycetes incertae sedis</taxon>
        <taxon>Lineolatales</taxon>
        <taxon>Lineolataceae</taxon>
        <taxon>Lineolata</taxon>
    </lineage>
</organism>
<feature type="compositionally biased region" description="Polar residues" evidence="1">
    <location>
        <begin position="26"/>
        <end position="37"/>
    </location>
</feature>
<evidence type="ECO:0000313" key="2">
    <source>
        <dbReference type="EMBL" id="KAF2455985.1"/>
    </source>
</evidence>
<evidence type="ECO:0000256" key="1">
    <source>
        <dbReference type="SAM" id="MobiDB-lite"/>
    </source>
</evidence>